<accession>A0A9P6YNS2</accession>
<reference evidence="2" key="1">
    <citation type="journal article" date="2020" name="Microb. Genom.">
        <title>Genetic diversity of clinical and environmental Mucorales isolates obtained from an investigation of mucormycosis cases among solid organ transplant recipients.</title>
        <authorList>
            <person name="Nguyen M.H."/>
            <person name="Kaul D."/>
            <person name="Muto C."/>
            <person name="Cheng S.J."/>
            <person name="Richter R.A."/>
            <person name="Bruno V.M."/>
            <person name="Liu G."/>
            <person name="Beyhan S."/>
            <person name="Sundermann A.J."/>
            <person name="Mounaud S."/>
            <person name="Pasculle A.W."/>
            <person name="Nierman W.C."/>
            <person name="Driscoll E."/>
            <person name="Cumbie R."/>
            <person name="Clancy C.J."/>
            <person name="Dupont C.L."/>
        </authorList>
    </citation>
    <scope>NUCLEOTIDE SEQUENCE</scope>
    <source>
        <strain evidence="2">GL16</strain>
    </source>
</reference>
<feature type="compositionally biased region" description="Basic residues" evidence="1">
    <location>
        <begin position="68"/>
        <end position="77"/>
    </location>
</feature>
<dbReference type="Proteomes" id="UP000717996">
    <property type="component" value="Unassembled WGS sequence"/>
</dbReference>
<evidence type="ECO:0008006" key="4">
    <source>
        <dbReference type="Google" id="ProtNLM"/>
    </source>
</evidence>
<proteinExistence type="predicted"/>
<dbReference type="OrthoDB" id="2262293at2759"/>
<protein>
    <recommendedName>
        <fullName evidence="4">Homeodomain-like DNA binding domain-containing transcription factor</fullName>
    </recommendedName>
</protein>
<name>A0A9P6YNS2_RHIOR</name>
<dbReference type="EMBL" id="JAANIT010000035">
    <property type="protein sequence ID" value="KAG1553465.1"/>
    <property type="molecule type" value="Genomic_DNA"/>
</dbReference>
<evidence type="ECO:0000313" key="3">
    <source>
        <dbReference type="Proteomes" id="UP000717996"/>
    </source>
</evidence>
<organism evidence="2 3">
    <name type="scientific">Rhizopus oryzae</name>
    <name type="common">Mucormycosis agent</name>
    <name type="synonym">Rhizopus arrhizus var. delemar</name>
    <dbReference type="NCBI Taxonomy" id="64495"/>
    <lineage>
        <taxon>Eukaryota</taxon>
        <taxon>Fungi</taxon>
        <taxon>Fungi incertae sedis</taxon>
        <taxon>Mucoromycota</taxon>
        <taxon>Mucoromycotina</taxon>
        <taxon>Mucoromycetes</taxon>
        <taxon>Mucorales</taxon>
        <taxon>Mucorineae</taxon>
        <taxon>Rhizopodaceae</taxon>
        <taxon>Rhizopus</taxon>
    </lineage>
</organism>
<evidence type="ECO:0000313" key="2">
    <source>
        <dbReference type="EMBL" id="KAG1553465.1"/>
    </source>
</evidence>
<feature type="region of interest" description="Disordered" evidence="1">
    <location>
        <begin position="42"/>
        <end position="77"/>
    </location>
</feature>
<comment type="caution">
    <text evidence="2">The sequence shown here is derived from an EMBL/GenBank/DDBJ whole genome shotgun (WGS) entry which is preliminary data.</text>
</comment>
<dbReference type="AlphaFoldDB" id="A0A9P6YNS2"/>
<gene>
    <name evidence="2" type="ORF">G6F51_000576</name>
</gene>
<sequence>MNSFIQKDGMRNMFDEEGVQFVEMKMEVDEINYPLDDVTNFDQYSDLKPPKKMQQDKKEVPEEELSSSKKKANSKKTYRKYKKEDMERFFYFINEKRMSIRGAAAEIKVPSSTAYNWHKKGLESLELDEDIEKGGARSAVKMGRPALLNDIHKGYLISLVEEKPSIVLDEMMGSLTTEFADLKISKSSLHEFVTEKRRISLKRAHFHSIERSSPQKIEERYQWVKQWEKTDLDFETLYGMVKESRTYHCRNAKYKSKDYYHHWIKIAENRRDESFCDVGATGDANLDDVDDIGAVKVDDIGDVNTTEVGDVSTAGASSTIAIEEHNTGFEEQLKRLDPAKKWRLSTGECVDNCYFYLDYKANMIILNAKQKQKPSKELVLLLNQFNNSSVKKLRKALKANHTFNAEYDWVIFSNYSILREFESRNLECNRKEACVNNLDAVVGGSASMASKKKKNKGRAISALEAISRMTYGHRCDLIFRNYENGHSVPIEFGASEAGAKNTDRTGPN</sequence>
<evidence type="ECO:0000256" key="1">
    <source>
        <dbReference type="SAM" id="MobiDB-lite"/>
    </source>
</evidence>